<sequence length="68" mass="7645">MGVHGLTSYLRENKHTLSRTLSLPQPSLSQPIPLIVDAWSFIYEVIYCADLPWVFGGEYPSFPSSLSM</sequence>
<reference evidence="1" key="1">
    <citation type="submission" date="2019-10" db="EMBL/GenBank/DDBJ databases">
        <authorList>
            <person name="Nor Muhammad N."/>
        </authorList>
    </citation>
    <scope>NUCLEOTIDE SEQUENCE</scope>
</reference>
<organism evidence="1">
    <name type="scientific">Ganoderma boninense</name>
    <dbReference type="NCBI Taxonomy" id="34458"/>
    <lineage>
        <taxon>Eukaryota</taxon>
        <taxon>Fungi</taxon>
        <taxon>Dikarya</taxon>
        <taxon>Basidiomycota</taxon>
        <taxon>Agaricomycotina</taxon>
        <taxon>Agaricomycetes</taxon>
        <taxon>Polyporales</taxon>
        <taxon>Polyporaceae</taxon>
        <taxon>Ganoderma</taxon>
    </lineage>
</organism>
<protein>
    <submittedName>
        <fullName evidence="1">Quinic acid utilization activator</fullName>
    </submittedName>
</protein>
<accession>A0A5K1K4Q5</accession>
<dbReference type="AlphaFoldDB" id="A0A5K1K4Q5"/>
<dbReference type="SUPFAM" id="SSF88723">
    <property type="entry name" value="PIN domain-like"/>
    <property type="match status" value="1"/>
</dbReference>
<evidence type="ECO:0000313" key="1">
    <source>
        <dbReference type="EMBL" id="VWP00059.1"/>
    </source>
</evidence>
<name>A0A5K1K4Q5_9APHY</name>
<dbReference type="InterPro" id="IPR029060">
    <property type="entry name" value="PIN-like_dom_sf"/>
</dbReference>
<dbReference type="EMBL" id="LR728126">
    <property type="protein sequence ID" value="VWP00059.1"/>
    <property type="molecule type" value="Genomic_DNA"/>
</dbReference>
<proteinExistence type="predicted"/>
<gene>
    <name evidence="1" type="primary">G4N111</name>
</gene>